<gene>
    <name evidence="8" type="ORF">KC729_09455</name>
</gene>
<dbReference type="EMBL" id="JAGQHR010000256">
    <property type="protein sequence ID" value="MCA9727895.1"/>
    <property type="molecule type" value="Genomic_DNA"/>
</dbReference>
<dbReference type="GO" id="GO:0005524">
    <property type="term" value="F:ATP binding"/>
    <property type="evidence" value="ECO:0007669"/>
    <property type="project" value="UniProtKB-KW"/>
</dbReference>
<accession>A0A956M0X0</accession>
<evidence type="ECO:0000313" key="8">
    <source>
        <dbReference type="EMBL" id="MCA9727895.1"/>
    </source>
</evidence>
<dbReference type="PRINTS" id="PR01590">
    <property type="entry name" value="HTHFIS"/>
</dbReference>
<dbReference type="GO" id="GO:0006355">
    <property type="term" value="P:regulation of DNA-templated transcription"/>
    <property type="evidence" value="ECO:0007669"/>
    <property type="project" value="InterPro"/>
</dbReference>
<feature type="non-terminal residue" evidence="8">
    <location>
        <position position="1"/>
    </location>
</feature>
<dbReference type="Proteomes" id="UP000697710">
    <property type="component" value="Unassembled WGS sequence"/>
</dbReference>
<evidence type="ECO:0000256" key="2">
    <source>
        <dbReference type="ARBA" id="ARBA00022840"/>
    </source>
</evidence>
<evidence type="ECO:0000256" key="4">
    <source>
        <dbReference type="ARBA" id="ARBA00023125"/>
    </source>
</evidence>
<evidence type="ECO:0000256" key="5">
    <source>
        <dbReference type="ARBA" id="ARBA00023163"/>
    </source>
</evidence>
<keyword evidence="3" id="KW-0805">Transcription regulation</keyword>
<dbReference type="Gene3D" id="1.10.8.60">
    <property type="match status" value="1"/>
</dbReference>
<dbReference type="FunFam" id="3.40.50.300:FF:000006">
    <property type="entry name" value="DNA-binding transcriptional regulator NtrC"/>
    <property type="match status" value="1"/>
</dbReference>
<evidence type="ECO:0000259" key="7">
    <source>
        <dbReference type="PROSITE" id="PS50045"/>
    </source>
</evidence>
<dbReference type="PROSITE" id="PS00675">
    <property type="entry name" value="SIGMA54_INTERACT_1"/>
    <property type="match status" value="1"/>
</dbReference>
<dbReference type="InterPro" id="IPR027417">
    <property type="entry name" value="P-loop_NTPase"/>
</dbReference>
<feature type="region of interest" description="Disordered" evidence="6">
    <location>
        <begin position="269"/>
        <end position="289"/>
    </location>
</feature>
<organism evidence="8 9">
    <name type="scientific">Eiseniibacteriota bacterium</name>
    <dbReference type="NCBI Taxonomy" id="2212470"/>
    <lineage>
        <taxon>Bacteria</taxon>
        <taxon>Candidatus Eiseniibacteriota</taxon>
    </lineage>
</organism>
<sequence>DLQRFLPRLLRTRYDGTKTRFEGMLSRSRRMWDIFDTCERVARTDATVLVLGETGTGKELIARAIHRRSQRSGRFVAVNCGAIPRDLIDSELFGHEKGAFTGAAHAKPGLFRHADGGTLFLDEIGNISEGAQASLLRVLQEGALRPVGGHDEIPVDVRVVAATSTPLEADVKAKRFREDLFYRLDVIRLVLPALRERPEDILFLFASFASRAAKQYRVERPDVNDSFLEELTSYAWPGNVRELDNFTERLILTKTPGEVLNARHFRRLMRQPDPDSHKHKEGKTRPLADLERPRTPAIEPYLDLGKPLEEALQPHLESLERAYLEACLKQNHGRIARTAEQAGISRRTLLRRLNHYGIEKSEFKESS</sequence>
<evidence type="ECO:0000256" key="1">
    <source>
        <dbReference type="ARBA" id="ARBA00022741"/>
    </source>
</evidence>
<dbReference type="GO" id="GO:0043565">
    <property type="term" value="F:sequence-specific DNA binding"/>
    <property type="evidence" value="ECO:0007669"/>
    <property type="project" value="InterPro"/>
</dbReference>
<dbReference type="CDD" id="cd00009">
    <property type="entry name" value="AAA"/>
    <property type="match status" value="1"/>
</dbReference>
<keyword evidence="2" id="KW-0067">ATP-binding</keyword>
<dbReference type="PROSITE" id="PS00688">
    <property type="entry name" value="SIGMA54_INTERACT_3"/>
    <property type="match status" value="1"/>
</dbReference>
<dbReference type="Pfam" id="PF25601">
    <property type="entry name" value="AAA_lid_14"/>
    <property type="match status" value="1"/>
</dbReference>
<evidence type="ECO:0000313" key="9">
    <source>
        <dbReference type="Proteomes" id="UP000697710"/>
    </source>
</evidence>
<dbReference type="Pfam" id="PF00158">
    <property type="entry name" value="Sigma54_activat"/>
    <property type="match status" value="1"/>
</dbReference>
<dbReference type="AlphaFoldDB" id="A0A956M0X0"/>
<proteinExistence type="predicted"/>
<feature type="compositionally biased region" description="Basic and acidic residues" evidence="6">
    <location>
        <begin position="270"/>
        <end position="289"/>
    </location>
</feature>
<dbReference type="InterPro" id="IPR058031">
    <property type="entry name" value="AAA_lid_NorR"/>
</dbReference>
<dbReference type="InterPro" id="IPR002078">
    <property type="entry name" value="Sigma_54_int"/>
</dbReference>
<evidence type="ECO:0000256" key="6">
    <source>
        <dbReference type="SAM" id="MobiDB-lite"/>
    </source>
</evidence>
<dbReference type="InterPro" id="IPR025662">
    <property type="entry name" value="Sigma_54_int_dom_ATP-bd_1"/>
</dbReference>
<dbReference type="SMART" id="SM00382">
    <property type="entry name" value="AAA"/>
    <property type="match status" value="1"/>
</dbReference>
<dbReference type="PROSITE" id="PS50045">
    <property type="entry name" value="SIGMA54_INTERACT_4"/>
    <property type="match status" value="1"/>
</dbReference>
<dbReference type="Pfam" id="PF02954">
    <property type="entry name" value="HTH_8"/>
    <property type="match status" value="1"/>
</dbReference>
<reference evidence="8" key="2">
    <citation type="journal article" date="2021" name="Microbiome">
        <title>Successional dynamics and alternative stable states in a saline activated sludge microbial community over 9 years.</title>
        <authorList>
            <person name="Wang Y."/>
            <person name="Ye J."/>
            <person name="Ju F."/>
            <person name="Liu L."/>
            <person name="Boyd J.A."/>
            <person name="Deng Y."/>
            <person name="Parks D.H."/>
            <person name="Jiang X."/>
            <person name="Yin X."/>
            <person name="Woodcroft B.J."/>
            <person name="Tyson G.W."/>
            <person name="Hugenholtz P."/>
            <person name="Polz M.F."/>
            <person name="Zhang T."/>
        </authorList>
    </citation>
    <scope>NUCLEOTIDE SEQUENCE</scope>
    <source>
        <strain evidence="8">HKST-UBA01</strain>
    </source>
</reference>
<keyword evidence="4" id="KW-0238">DNA-binding</keyword>
<dbReference type="PANTHER" id="PTHR32071">
    <property type="entry name" value="TRANSCRIPTIONAL REGULATORY PROTEIN"/>
    <property type="match status" value="1"/>
</dbReference>
<dbReference type="InterPro" id="IPR003593">
    <property type="entry name" value="AAA+_ATPase"/>
</dbReference>
<dbReference type="Gene3D" id="1.10.10.60">
    <property type="entry name" value="Homeodomain-like"/>
    <property type="match status" value="1"/>
</dbReference>
<comment type="caution">
    <text evidence="8">The sequence shown here is derived from an EMBL/GenBank/DDBJ whole genome shotgun (WGS) entry which is preliminary data.</text>
</comment>
<name>A0A956M0X0_UNCEI</name>
<dbReference type="PROSITE" id="PS00676">
    <property type="entry name" value="SIGMA54_INTERACT_2"/>
    <property type="match status" value="1"/>
</dbReference>
<dbReference type="Gene3D" id="3.40.50.300">
    <property type="entry name" value="P-loop containing nucleotide triphosphate hydrolases"/>
    <property type="match status" value="1"/>
</dbReference>
<dbReference type="InterPro" id="IPR002197">
    <property type="entry name" value="HTH_Fis"/>
</dbReference>
<dbReference type="InterPro" id="IPR025944">
    <property type="entry name" value="Sigma_54_int_dom_CS"/>
</dbReference>
<dbReference type="SUPFAM" id="SSF52540">
    <property type="entry name" value="P-loop containing nucleoside triphosphate hydrolases"/>
    <property type="match status" value="1"/>
</dbReference>
<protein>
    <submittedName>
        <fullName evidence="8">Sigma-54-dependent Fis family transcriptional regulator</fullName>
    </submittedName>
</protein>
<evidence type="ECO:0000256" key="3">
    <source>
        <dbReference type="ARBA" id="ARBA00023015"/>
    </source>
</evidence>
<dbReference type="InterPro" id="IPR009057">
    <property type="entry name" value="Homeodomain-like_sf"/>
</dbReference>
<reference evidence="8" key="1">
    <citation type="submission" date="2020-04" db="EMBL/GenBank/DDBJ databases">
        <authorList>
            <person name="Zhang T."/>
        </authorList>
    </citation>
    <scope>NUCLEOTIDE SEQUENCE</scope>
    <source>
        <strain evidence="8">HKST-UBA01</strain>
    </source>
</reference>
<keyword evidence="1" id="KW-0547">Nucleotide-binding</keyword>
<dbReference type="SUPFAM" id="SSF46689">
    <property type="entry name" value="Homeodomain-like"/>
    <property type="match status" value="1"/>
</dbReference>
<dbReference type="InterPro" id="IPR025943">
    <property type="entry name" value="Sigma_54_int_dom_ATP-bd_2"/>
</dbReference>
<feature type="domain" description="Sigma-54 factor interaction" evidence="7">
    <location>
        <begin position="24"/>
        <end position="252"/>
    </location>
</feature>
<keyword evidence="5" id="KW-0804">Transcription</keyword>